<feature type="region of interest" description="Disordered" evidence="1">
    <location>
        <begin position="1"/>
        <end position="157"/>
    </location>
</feature>
<dbReference type="AlphaFoldDB" id="A0A1X6P243"/>
<protein>
    <submittedName>
        <fullName evidence="2">Uncharacterized protein</fullName>
    </submittedName>
</protein>
<reference evidence="2 3" key="1">
    <citation type="submission" date="2017-03" db="EMBL/GenBank/DDBJ databases">
        <title>WGS assembly of Porphyra umbilicalis.</title>
        <authorList>
            <person name="Brawley S.H."/>
            <person name="Blouin N.A."/>
            <person name="Ficko-Blean E."/>
            <person name="Wheeler G.L."/>
            <person name="Lohr M."/>
            <person name="Goodson H.V."/>
            <person name="Jenkins J.W."/>
            <person name="Blaby-Haas C.E."/>
            <person name="Helliwell K.E."/>
            <person name="Chan C."/>
            <person name="Marriage T."/>
            <person name="Bhattacharya D."/>
            <person name="Klein A.S."/>
            <person name="Badis Y."/>
            <person name="Brodie J."/>
            <person name="Cao Y."/>
            <person name="Collen J."/>
            <person name="Dittami S.M."/>
            <person name="Gachon C.M."/>
            <person name="Green B.R."/>
            <person name="Karpowicz S."/>
            <person name="Kim J.W."/>
            <person name="Kudahl U."/>
            <person name="Lin S."/>
            <person name="Michel G."/>
            <person name="Mittag M."/>
            <person name="Olson B.J."/>
            <person name="Pangilinan J."/>
            <person name="Peng Y."/>
            <person name="Qiu H."/>
            <person name="Shu S."/>
            <person name="Singer J.T."/>
            <person name="Smith A.G."/>
            <person name="Sprecher B.N."/>
            <person name="Wagner V."/>
            <person name="Wang W."/>
            <person name="Wang Z.-Y."/>
            <person name="Yan J."/>
            <person name="Yarish C."/>
            <person name="Zoeuner-Riek S."/>
            <person name="Zhuang Y."/>
            <person name="Zou Y."/>
            <person name="Lindquist E.A."/>
            <person name="Grimwood J."/>
            <person name="Barry K."/>
            <person name="Rokhsar D.S."/>
            <person name="Schmutz J."/>
            <person name="Stiller J.W."/>
            <person name="Grossman A.R."/>
            <person name="Prochnik S.E."/>
        </authorList>
    </citation>
    <scope>NUCLEOTIDE SEQUENCE [LARGE SCALE GENOMIC DNA]</scope>
    <source>
        <strain evidence="2">4086291</strain>
    </source>
</reference>
<evidence type="ECO:0000313" key="2">
    <source>
        <dbReference type="EMBL" id="OSX74952.1"/>
    </source>
</evidence>
<evidence type="ECO:0000256" key="1">
    <source>
        <dbReference type="SAM" id="MobiDB-lite"/>
    </source>
</evidence>
<organism evidence="2 3">
    <name type="scientific">Porphyra umbilicalis</name>
    <name type="common">Purple laver</name>
    <name type="synonym">Red alga</name>
    <dbReference type="NCBI Taxonomy" id="2786"/>
    <lineage>
        <taxon>Eukaryota</taxon>
        <taxon>Rhodophyta</taxon>
        <taxon>Bangiophyceae</taxon>
        <taxon>Bangiales</taxon>
        <taxon>Bangiaceae</taxon>
        <taxon>Porphyra</taxon>
    </lineage>
</organism>
<accession>A0A1X6P243</accession>
<sequence>MRSVRSWTDDKIRARYRGSPEVASVGAPQHDRGDPTLRPQRPHRWLASSPQPPRCASVATWSKSTPCGPPLQSRSSLRRRRPQPPGRKRQQAGATGAHSPFPTRTCASSGRAATPSRAPTPPPPPHLRRARSGAPTRPRRLAPWQPRRGRPATICAR</sequence>
<name>A0A1X6P243_PORUM</name>
<dbReference type="EMBL" id="KV918923">
    <property type="protein sequence ID" value="OSX74952.1"/>
    <property type="molecule type" value="Genomic_DNA"/>
</dbReference>
<keyword evidence="3" id="KW-1185">Reference proteome</keyword>
<proteinExistence type="predicted"/>
<feature type="compositionally biased region" description="Basic residues" evidence="1">
    <location>
        <begin position="76"/>
        <end position="90"/>
    </location>
</feature>
<evidence type="ECO:0000313" key="3">
    <source>
        <dbReference type="Proteomes" id="UP000218209"/>
    </source>
</evidence>
<gene>
    <name evidence="2" type="ORF">BU14_0260s0021</name>
</gene>
<dbReference type="Proteomes" id="UP000218209">
    <property type="component" value="Unassembled WGS sequence"/>
</dbReference>